<dbReference type="PANTHER" id="PTHR43510:SF1">
    <property type="entry name" value="AMINOTRANSFERASE FUNCTION, HYPOTHETICAL (EUROFUNG)"/>
    <property type="match status" value="1"/>
</dbReference>
<evidence type="ECO:0000313" key="5">
    <source>
        <dbReference type="Proteomes" id="UP001270362"/>
    </source>
</evidence>
<dbReference type="GO" id="GO:0030170">
    <property type="term" value="F:pyridoxal phosphate binding"/>
    <property type="evidence" value="ECO:0007669"/>
    <property type="project" value="InterPro"/>
</dbReference>
<comment type="caution">
    <text evidence="4">The sequence shown here is derived from an EMBL/GenBank/DDBJ whole genome shotgun (WGS) entry which is preliminary data.</text>
</comment>
<dbReference type="InterPro" id="IPR004838">
    <property type="entry name" value="NHTrfase_class1_PyrdxlP-BS"/>
</dbReference>
<dbReference type="InterPro" id="IPR015424">
    <property type="entry name" value="PyrdxlP-dep_Trfase"/>
</dbReference>
<dbReference type="CDD" id="cd00609">
    <property type="entry name" value="AAT_like"/>
    <property type="match status" value="1"/>
</dbReference>
<evidence type="ECO:0000259" key="3">
    <source>
        <dbReference type="Pfam" id="PF00155"/>
    </source>
</evidence>
<protein>
    <submittedName>
        <fullName evidence="4">Pyridoxal phosphate-dependent transferase</fullName>
    </submittedName>
</protein>
<dbReference type="InterPro" id="IPR004839">
    <property type="entry name" value="Aminotransferase_I/II_large"/>
</dbReference>
<accession>A0AAE0XKD1</accession>
<comment type="similarity">
    <text evidence="1">Belongs to the class-I pyridoxal-phosphate-dependent aminotransferase family.</text>
</comment>
<dbReference type="EMBL" id="JAULSO010000001">
    <property type="protein sequence ID" value="KAK3694537.1"/>
    <property type="molecule type" value="Genomic_DNA"/>
</dbReference>
<feature type="domain" description="Aminotransferase class I/classII large" evidence="3">
    <location>
        <begin position="87"/>
        <end position="422"/>
    </location>
</feature>
<organism evidence="4 5">
    <name type="scientific">Podospora appendiculata</name>
    <dbReference type="NCBI Taxonomy" id="314037"/>
    <lineage>
        <taxon>Eukaryota</taxon>
        <taxon>Fungi</taxon>
        <taxon>Dikarya</taxon>
        <taxon>Ascomycota</taxon>
        <taxon>Pezizomycotina</taxon>
        <taxon>Sordariomycetes</taxon>
        <taxon>Sordariomycetidae</taxon>
        <taxon>Sordariales</taxon>
        <taxon>Podosporaceae</taxon>
        <taxon>Podospora</taxon>
    </lineage>
</organism>
<dbReference type="PANTHER" id="PTHR43510">
    <property type="entry name" value="AMINOTRANSFERASE FUNCTION, HYPOTHETICAL (EUROFUNG)"/>
    <property type="match status" value="1"/>
</dbReference>
<reference evidence="4" key="1">
    <citation type="journal article" date="2023" name="Mol. Phylogenet. Evol.">
        <title>Genome-scale phylogeny and comparative genomics of the fungal order Sordariales.</title>
        <authorList>
            <person name="Hensen N."/>
            <person name="Bonometti L."/>
            <person name="Westerberg I."/>
            <person name="Brannstrom I.O."/>
            <person name="Guillou S."/>
            <person name="Cros-Aarteil S."/>
            <person name="Calhoun S."/>
            <person name="Haridas S."/>
            <person name="Kuo A."/>
            <person name="Mondo S."/>
            <person name="Pangilinan J."/>
            <person name="Riley R."/>
            <person name="LaButti K."/>
            <person name="Andreopoulos B."/>
            <person name="Lipzen A."/>
            <person name="Chen C."/>
            <person name="Yan M."/>
            <person name="Daum C."/>
            <person name="Ng V."/>
            <person name="Clum A."/>
            <person name="Steindorff A."/>
            <person name="Ohm R.A."/>
            <person name="Martin F."/>
            <person name="Silar P."/>
            <person name="Natvig D.O."/>
            <person name="Lalanne C."/>
            <person name="Gautier V."/>
            <person name="Ament-Velasquez S.L."/>
            <person name="Kruys A."/>
            <person name="Hutchinson M.I."/>
            <person name="Powell A.J."/>
            <person name="Barry K."/>
            <person name="Miller A.N."/>
            <person name="Grigoriev I.V."/>
            <person name="Debuchy R."/>
            <person name="Gladieux P."/>
            <person name="Hiltunen Thoren M."/>
            <person name="Johannesson H."/>
        </authorList>
    </citation>
    <scope>NUCLEOTIDE SEQUENCE</scope>
    <source>
        <strain evidence="4">CBS 314.62</strain>
    </source>
</reference>
<evidence type="ECO:0000313" key="4">
    <source>
        <dbReference type="EMBL" id="KAK3694537.1"/>
    </source>
</evidence>
<gene>
    <name evidence="4" type="ORF">B0T22DRAFT_452748</name>
</gene>
<evidence type="ECO:0000256" key="2">
    <source>
        <dbReference type="ARBA" id="ARBA00022898"/>
    </source>
</evidence>
<dbReference type="Gene3D" id="3.90.1150.10">
    <property type="entry name" value="Aspartate Aminotransferase, domain 1"/>
    <property type="match status" value="1"/>
</dbReference>
<reference evidence="4" key="2">
    <citation type="submission" date="2023-06" db="EMBL/GenBank/DDBJ databases">
        <authorList>
            <consortium name="Lawrence Berkeley National Laboratory"/>
            <person name="Haridas S."/>
            <person name="Hensen N."/>
            <person name="Bonometti L."/>
            <person name="Westerberg I."/>
            <person name="Brannstrom I.O."/>
            <person name="Guillou S."/>
            <person name="Cros-Aarteil S."/>
            <person name="Calhoun S."/>
            <person name="Kuo A."/>
            <person name="Mondo S."/>
            <person name="Pangilinan J."/>
            <person name="Riley R."/>
            <person name="Labutti K."/>
            <person name="Andreopoulos B."/>
            <person name="Lipzen A."/>
            <person name="Chen C."/>
            <person name="Yanf M."/>
            <person name="Daum C."/>
            <person name="Ng V."/>
            <person name="Clum A."/>
            <person name="Steindorff A."/>
            <person name="Ohm R."/>
            <person name="Martin F."/>
            <person name="Silar P."/>
            <person name="Natvig D."/>
            <person name="Lalanne C."/>
            <person name="Gautier V."/>
            <person name="Ament-Velasquez S.L."/>
            <person name="Kruys A."/>
            <person name="Hutchinson M.I."/>
            <person name="Powell A.J."/>
            <person name="Barry K."/>
            <person name="Miller A.N."/>
            <person name="Grigoriev I.V."/>
            <person name="Debuchy R."/>
            <person name="Gladieux P."/>
            <person name="Thoren M.H."/>
            <person name="Johannesson H."/>
        </authorList>
    </citation>
    <scope>NUCLEOTIDE SEQUENCE</scope>
    <source>
        <strain evidence="4">CBS 314.62</strain>
    </source>
</reference>
<evidence type="ECO:0000256" key="1">
    <source>
        <dbReference type="ARBA" id="ARBA00007441"/>
    </source>
</evidence>
<dbReference type="InterPro" id="IPR015421">
    <property type="entry name" value="PyrdxlP-dep_Trfase_major"/>
</dbReference>
<keyword evidence="2" id="KW-0663">Pyridoxal phosphate</keyword>
<dbReference type="AlphaFoldDB" id="A0AAE0XKD1"/>
<dbReference type="SUPFAM" id="SSF53383">
    <property type="entry name" value="PLP-dependent transferases"/>
    <property type="match status" value="1"/>
</dbReference>
<dbReference type="InterPro" id="IPR015422">
    <property type="entry name" value="PyrdxlP-dep_Trfase_small"/>
</dbReference>
<dbReference type="Gene3D" id="3.40.640.10">
    <property type="entry name" value="Type I PLP-dependent aspartate aminotransferase-like (Major domain)"/>
    <property type="match status" value="1"/>
</dbReference>
<dbReference type="PROSITE" id="PS00105">
    <property type="entry name" value="AA_TRANSFER_CLASS_1"/>
    <property type="match status" value="1"/>
</dbReference>
<keyword evidence="5" id="KW-1185">Reference proteome</keyword>
<keyword evidence="4" id="KW-0808">Transferase</keyword>
<sequence>MILCCWTSQCSSTLTSTYLKSSKVTIRAKIVGALPIMVKIDPFEVEQWMDRYETTLGVINIAETCAASVSIDDLVCMCDDKAAPGPLASSRTMTYGAIRGSQVLRQRVACLFDRASPTPLPAQNVIITQGAIMANFLLVYTLIGPGDHVVCVYPVYQQLYDVPKSLGAEVSLWKLKEEDGYIPNMDDLVTLVKPNTKLIVINNPNNPTGSTIPKLALEKIVFFAKARGIMILSDEVYSPLYHSLPEGQEAPPSILALGYEKTVATGSMSKAYALAGLRLGWIASRDKGILDAVAAARDYTTISVSQLDDQVAAYALSPSILPSLLKRNMALAQTNLALLSAFVDKHSSVCSWTKPTAGTTALLQFKNEGTPVDDVQFALDVLNKKNILFVPASLCFGLGKDFKGCVRIGYACETGVLQEGLEGLEQYVNEHLL</sequence>
<dbReference type="Proteomes" id="UP001270362">
    <property type="component" value="Unassembled WGS sequence"/>
</dbReference>
<proteinExistence type="inferred from homology"/>
<dbReference type="GO" id="GO:0016740">
    <property type="term" value="F:transferase activity"/>
    <property type="evidence" value="ECO:0007669"/>
    <property type="project" value="UniProtKB-KW"/>
</dbReference>
<dbReference type="Pfam" id="PF00155">
    <property type="entry name" value="Aminotran_1_2"/>
    <property type="match status" value="1"/>
</dbReference>
<name>A0AAE0XKD1_9PEZI</name>